<dbReference type="Proteomes" id="UP000735302">
    <property type="component" value="Unassembled WGS sequence"/>
</dbReference>
<protein>
    <submittedName>
        <fullName evidence="2">Uncharacterized protein</fullName>
    </submittedName>
</protein>
<evidence type="ECO:0000313" key="2">
    <source>
        <dbReference type="EMBL" id="GFO13731.1"/>
    </source>
</evidence>
<dbReference type="AlphaFoldDB" id="A0AAV4AZM3"/>
<organism evidence="2 3">
    <name type="scientific">Plakobranchus ocellatus</name>
    <dbReference type="NCBI Taxonomy" id="259542"/>
    <lineage>
        <taxon>Eukaryota</taxon>
        <taxon>Metazoa</taxon>
        <taxon>Spiralia</taxon>
        <taxon>Lophotrochozoa</taxon>
        <taxon>Mollusca</taxon>
        <taxon>Gastropoda</taxon>
        <taxon>Heterobranchia</taxon>
        <taxon>Euthyneura</taxon>
        <taxon>Panpulmonata</taxon>
        <taxon>Sacoglossa</taxon>
        <taxon>Placobranchoidea</taxon>
        <taxon>Plakobranchidae</taxon>
        <taxon>Plakobranchus</taxon>
    </lineage>
</organism>
<feature type="compositionally biased region" description="Basic and acidic residues" evidence="1">
    <location>
        <begin position="1"/>
        <end position="12"/>
    </location>
</feature>
<keyword evidence="3" id="KW-1185">Reference proteome</keyword>
<feature type="region of interest" description="Disordered" evidence="1">
    <location>
        <begin position="1"/>
        <end position="68"/>
    </location>
</feature>
<name>A0AAV4AZM3_9GAST</name>
<comment type="caution">
    <text evidence="2">The sequence shown here is derived from an EMBL/GenBank/DDBJ whole genome shotgun (WGS) entry which is preliminary data.</text>
</comment>
<evidence type="ECO:0000313" key="3">
    <source>
        <dbReference type="Proteomes" id="UP000735302"/>
    </source>
</evidence>
<dbReference type="EMBL" id="BLXT01004499">
    <property type="protein sequence ID" value="GFO13731.1"/>
    <property type="molecule type" value="Genomic_DNA"/>
</dbReference>
<feature type="compositionally biased region" description="Acidic residues" evidence="1">
    <location>
        <begin position="41"/>
        <end position="53"/>
    </location>
</feature>
<accession>A0AAV4AZM3</accession>
<sequence>MEHENIFHHFEYGELEDEGSQDLGNNEDQAEESENDHCSESEEDVFSDNDDISFSDNNSDANKPDLTNLQPVDMTFLSNRVETAIVDEEPTQQVKLQLCLKMFTGFTKPRMALSG</sequence>
<gene>
    <name evidence="2" type="ORF">PoB_004023600</name>
</gene>
<evidence type="ECO:0000256" key="1">
    <source>
        <dbReference type="SAM" id="MobiDB-lite"/>
    </source>
</evidence>
<reference evidence="2 3" key="1">
    <citation type="journal article" date="2021" name="Elife">
        <title>Chloroplast acquisition without the gene transfer in kleptoplastic sea slugs, Plakobranchus ocellatus.</title>
        <authorList>
            <person name="Maeda T."/>
            <person name="Takahashi S."/>
            <person name="Yoshida T."/>
            <person name="Shimamura S."/>
            <person name="Takaki Y."/>
            <person name="Nagai Y."/>
            <person name="Toyoda A."/>
            <person name="Suzuki Y."/>
            <person name="Arimoto A."/>
            <person name="Ishii H."/>
            <person name="Satoh N."/>
            <person name="Nishiyama T."/>
            <person name="Hasebe M."/>
            <person name="Maruyama T."/>
            <person name="Minagawa J."/>
            <person name="Obokata J."/>
            <person name="Shigenobu S."/>
        </authorList>
    </citation>
    <scope>NUCLEOTIDE SEQUENCE [LARGE SCALE GENOMIC DNA]</scope>
</reference>
<proteinExistence type="predicted"/>